<name>A0ABW6SCE1_9NOCA</name>
<proteinExistence type="inferred from homology"/>
<organism evidence="4 5">
    <name type="scientific">Nocardia jiangxiensis</name>
    <dbReference type="NCBI Taxonomy" id="282685"/>
    <lineage>
        <taxon>Bacteria</taxon>
        <taxon>Bacillati</taxon>
        <taxon>Actinomycetota</taxon>
        <taxon>Actinomycetes</taxon>
        <taxon>Mycobacteriales</taxon>
        <taxon>Nocardiaceae</taxon>
        <taxon>Nocardia</taxon>
    </lineage>
</organism>
<dbReference type="Gene3D" id="3.40.50.720">
    <property type="entry name" value="NAD(P)-binding Rossmann-like Domain"/>
    <property type="match status" value="1"/>
</dbReference>
<evidence type="ECO:0000256" key="3">
    <source>
        <dbReference type="RuleBase" id="RU000363"/>
    </source>
</evidence>
<keyword evidence="5" id="KW-1185">Reference proteome</keyword>
<dbReference type="Proteomes" id="UP001601992">
    <property type="component" value="Unassembled WGS sequence"/>
</dbReference>
<evidence type="ECO:0000256" key="1">
    <source>
        <dbReference type="ARBA" id="ARBA00006484"/>
    </source>
</evidence>
<dbReference type="GO" id="GO:0016491">
    <property type="term" value="F:oxidoreductase activity"/>
    <property type="evidence" value="ECO:0007669"/>
    <property type="project" value="UniProtKB-KW"/>
</dbReference>
<dbReference type="Pfam" id="PF00106">
    <property type="entry name" value="adh_short"/>
    <property type="match status" value="1"/>
</dbReference>
<dbReference type="PRINTS" id="PR00080">
    <property type="entry name" value="SDRFAMILY"/>
</dbReference>
<dbReference type="SUPFAM" id="SSF51735">
    <property type="entry name" value="NAD(P)-binding Rossmann-fold domains"/>
    <property type="match status" value="1"/>
</dbReference>
<evidence type="ECO:0000256" key="2">
    <source>
        <dbReference type="ARBA" id="ARBA00023002"/>
    </source>
</evidence>
<comment type="caution">
    <text evidence="4">The sequence shown here is derived from an EMBL/GenBank/DDBJ whole genome shotgun (WGS) entry which is preliminary data.</text>
</comment>
<dbReference type="InterPro" id="IPR002347">
    <property type="entry name" value="SDR_fam"/>
</dbReference>
<dbReference type="RefSeq" id="WP_387406658.1">
    <property type="nucleotide sequence ID" value="NZ_JBIAQY010000022.1"/>
</dbReference>
<protein>
    <submittedName>
        <fullName evidence="4">SDR family oxidoreductase</fullName>
        <ecNumber evidence="4">1.-.-.-</ecNumber>
    </submittedName>
</protein>
<evidence type="ECO:0000313" key="5">
    <source>
        <dbReference type="Proteomes" id="UP001601992"/>
    </source>
</evidence>
<dbReference type="PANTHER" id="PTHR44196">
    <property type="entry name" value="DEHYDROGENASE/REDUCTASE SDR FAMILY MEMBER 7B"/>
    <property type="match status" value="1"/>
</dbReference>
<dbReference type="EMBL" id="JBIAQY010000022">
    <property type="protein sequence ID" value="MFF3573970.1"/>
    <property type="molecule type" value="Genomic_DNA"/>
</dbReference>
<comment type="similarity">
    <text evidence="1 3">Belongs to the short-chain dehydrogenases/reductases (SDR) family.</text>
</comment>
<dbReference type="PROSITE" id="PS00061">
    <property type="entry name" value="ADH_SHORT"/>
    <property type="match status" value="1"/>
</dbReference>
<keyword evidence="2 4" id="KW-0560">Oxidoreductase</keyword>
<sequence length="252" mass="26621">MREDLRGLAALVTGASSGIGEATAVELATRGAAVTLVARRADRLKTLAERIGETGGTALAVEADVADYDQVSAAVERSVQEWGRLDIVISNAGLSRPEPITEGASANFDLVVGVNLLGSMYCARAALPHLLRAARTAPRGVADFVLVSSLSGRVHRADSAVYTATKHAVNAFGECVRQEVADRDVRVCTVEPAAVDTEFFAPGVLQRRRANSSLTPLRPQDVADTIGYMVSRPAHVAISELLVRPARQGAPR</sequence>
<gene>
    <name evidence="4" type="ORF">ACFYXQ_40090</name>
</gene>
<evidence type="ECO:0000313" key="4">
    <source>
        <dbReference type="EMBL" id="MFF3573970.1"/>
    </source>
</evidence>
<dbReference type="EC" id="1.-.-.-" evidence="4"/>
<dbReference type="PANTHER" id="PTHR44196:SF1">
    <property type="entry name" value="DEHYDROGENASE_REDUCTASE SDR FAMILY MEMBER 7B"/>
    <property type="match status" value="1"/>
</dbReference>
<accession>A0ABW6SCE1</accession>
<dbReference type="PRINTS" id="PR00081">
    <property type="entry name" value="GDHRDH"/>
</dbReference>
<reference evidence="4 5" key="1">
    <citation type="submission" date="2024-10" db="EMBL/GenBank/DDBJ databases">
        <title>The Natural Products Discovery Center: Release of the First 8490 Sequenced Strains for Exploring Actinobacteria Biosynthetic Diversity.</title>
        <authorList>
            <person name="Kalkreuter E."/>
            <person name="Kautsar S.A."/>
            <person name="Yang D."/>
            <person name="Bader C.D."/>
            <person name="Teijaro C.N."/>
            <person name="Fluegel L."/>
            <person name="Davis C.M."/>
            <person name="Simpson J.R."/>
            <person name="Lauterbach L."/>
            <person name="Steele A.D."/>
            <person name="Gui C."/>
            <person name="Meng S."/>
            <person name="Li G."/>
            <person name="Viehrig K."/>
            <person name="Ye F."/>
            <person name="Su P."/>
            <person name="Kiefer A.F."/>
            <person name="Nichols A."/>
            <person name="Cepeda A.J."/>
            <person name="Yan W."/>
            <person name="Fan B."/>
            <person name="Jiang Y."/>
            <person name="Adhikari A."/>
            <person name="Zheng C.-J."/>
            <person name="Schuster L."/>
            <person name="Cowan T.M."/>
            <person name="Smanski M.J."/>
            <person name="Chevrette M.G."/>
            <person name="De Carvalho L.P.S."/>
            <person name="Shen B."/>
        </authorList>
    </citation>
    <scope>NUCLEOTIDE SEQUENCE [LARGE SCALE GENOMIC DNA]</scope>
    <source>
        <strain evidence="4 5">NPDC002593</strain>
    </source>
</reference>
<dbReference type="InterPro" id="IPR020904">
    <property type="entry name" value="Sc_DH/Rdtase_CS"/>
</dbReference>
<dbReference type="InterPro" id="IPR036291">
    <property type="entry name" value="NAD(P)-bd_dom_sf"/>
</dbReference>